<protein>
    <recommendedName>
        <fullName evidence="4">Secreted protein</fullName>
    </recommendedName>
</protein>
<feature type="chain" id="PRO_5044003617" description="Secreted protein" evidence="1">
    <location>
        <begin position="21"/>
        <end position="128"/>
    </location>
</feature>
<name>A0AAW6RIZ9_9BURK</name>
<reference evidence="2 3" key="1">
    <citation type="submission" date="2023-04" db="EMBL/GenBank/DDBJ databases">
        <title>Ottowia paracancer sp. nov., isolated from human stomach.</title>
        <authorList>
            <person name="Song Y."/>
        </authorList>
    </citation>
    <scope>NUCLEOTIDE SEQUENCE [LARGE SCALE GENOMIC DNA]</scope>
    <source>
        <strain evidence="2 3">10c7w1</strain>
    </source>
</reference>
<evidence type="ECO:0000313" key="3">
    <source>
        <dbReference type="Proteomes" id="UP001237156"/>
    </source>
</evidence>
<organism evidence="2 3">
    <name type="scientific">Ottowia cancrivicina</name>
    <dbReference type="NCBI Taxonomy" id="3040346"/>
    <lineage>
        <taxon>Bacteria</taxon>
        <taxon>Pseudomonadati</taxon>
        <taxon>Pseudomonadota</taxon>
        <taxon>Betaproteobacteria</taxon>
        <taxon>Burkholderiales</taxon>
        <taxon>Comamonadaceae</taxon>
        <taxon>Ottowia</taxon>
    </lineage>
</organism>
<dbReference type="RefSeq" id="WP_102282898.1">
    <property type="nucleotide sequence ID" value="NZ_JARVII010000001.1"/>
</dbReference>
<dbReference type="AlphaFoldDB" id="A0AAW6RIZ9"/>
<comment type="caution">
    <text evidence="2">The sequence shown here is derived from an EMBL/GenBank/DDBJ whole genome shotgun (WGS) entry which is preliminary data.</text>
</comment>
<evidence type="ECO:0000256" key="1">
    <source>
        <dbReference type="SAM" id="SignalP"/>
    </source>
</evidence>
<feature type="signal peptide" evidence="1">
    <location>
        <begin position="1"/>
        <end position="20"/>
    </location>
</feature>
<dbReference type="EMBL" id="JARVII010000001">
    <property type="protein sequence ID" value="MDG9698226.1"/>
    <property type="molecule type" value="Genomic_DNA"/>
</dbReference>
<evidence type="ECO:0008006" key="4">
    <source>
        <dbReference type="Google" id="ProtNLM"/>
    </source>
</evidence>
<keyword evidence="1" id="KW-0732">Signal</keyword>
<evidence type="ECO:0000313" key="2">
    <source>
        <dbReference type="EMBL" id="MDG9698226.1"/>
    </source>
</evidence>
<gene>
    <name evidence="2" type="ORF">QB898_00560</name>
</gene>
<dbReference type="Proteomes" id="UP001237156">
    <property type="component" value="Unassembled WGS sequence"/>
</dbReference>
<accession>A0AAW6RIZ9</accession>
<keyword evidence="3" id="KW-1185">Reference proteome</keyword>
<sequence>MCLLLFRLAILGRCHSSACAKLAAHLIARLLPVVLMERPGAFKARMRFICFAPCSPFRLAFLPSRPDSLNRLSLAMSVARWRPPSGRDGPHTLREGRALYLQACQIGHIAAQTVIWCDECGLTDGLRE</sequence>
<proteinExistence type="predicted"/>